<gene>
    <name evidence="12" type="ORF">GBAR_LOCUS23354</name>
</gene>
<dbReference type="InterPro" id="IPR015898">
    <property type="entry name" value="G-protein_gamma-like_dom"/>
</dbReference>
<evidence type="ECO:0000256" key="2">
    <source>
        <dbReference type="ARBA" id="ARBA00007431"/>
    </source>
</evidence>
<name>A0AA35T687_GEOBA</name>
<evidence type="ECO:0000256" key="9">
    <source>
        <dbReference type="RuleBase" id="RU004973"/>
    </source>
</evidence>
<dbReference type="Proteomes" id="UP001174909">
    <property type="component" value="Unassembled WGS sequence"/>
</dbReference>
<evidence type="ECO:0000313" key="13">
    <source>
        <dbReference type="Proteomes" id="UP001174909"/>
    </source>
</evidence>
<dbReference type="InterPro" id="IPR036284">
    <property type="entry name" value="GGL_sf"/>
</dbReference>
<comment type="subcellular location">
    <subcellularLocation>
        <location evidence="1 9">Cell membrane</location>
        <topology evidence="1 9">Lipid-anchor</topology>
        <orientation evidence="1 9">Cytoplasmic side</orientation>
    </subcellularLocation>
</comment>
<evidence type="ECO:0000256" key="4">
    <source>
        <dbReference type="ARBA" id="ARBA00022481"/>
    </source>
</evidence>
<dbReference type="GO" id="GO:0005834">
    <property type="term" value="C:heterotrimeric G-protein complex"/>
    <property type="evidence" value="ECO:0007669"/>
    <property type="project" value="InterPro"/>
</dbReference>
<dbReference type="SMART" id="SM00224">
    <property type="entry name" value="GGL"/>
    <property type="match status" value="1"/>
</dbReference>
<reference evidence="12" key="1">
    <citation type="submission" date="2023-03" db="EMBL/GenBank/DDBJ databases">
        <authorList>
            <person name="Steffen K."/>
            <person name="Cardenas P."/>
        </authorList>
    </citation>
    <scope>NUCLEOTIDE SEQUENCE</scope>
</reference>
<feature type="chain" id="PRO_5041325498" description="Guanine nucleotide-binding protein subunit gamma" evidence="10">
    <location>
        <begin position="26"/>
        <end position="102"/>
    </location>
</feature>
<evidence type="ECO:0000259" key="11">
    <source>
        <dbReference type="PROSITE" id="PS50058"/>
    </source>
</evidence>
<evidence type="ECO:0000256" key="7">
    <source>
        <dbReference type="ARBA" id="ARBA00023288"/>
    </source>
</evidence>
<dbReference type="FunFam" id="4.10.260.10:FF:000001">
    <property type="entry name" value="Guanine nucleotide-binding protein subunit gamma"/>
    <property type="match status" value="1"/>
</dbReference>
<dbReference type="Gene3D" id="4.10.260.10">
    <property type="entry name" value="Transducin (heterotrimeric G protein), gamma chain"/>
    <property type="match status" value="1"/>
</dbReference>
<dbReference type="GO" id="GO:0031681">
    <property type="term" value="F:G-protein beta-subunit binding"/>
    <property type="evidence" value="ECO:0007669"/>
    <property type="project" value="InterPro"/>
</dbReference>
<dbReference type="CDD" id="cd00068">
    <property type="entry name" value="GGL"/>
    <property type="match status" value="1"/>
</dbReference>
<proteinExistence type="inferred from homology"/>
<dbReference type="SMART" id="SM01224">
    <property type="entry name" value="G_gamma"/>
    <property type="match status" value="1"/>
</dbReference>
<sequence>RPSHATCHVTLFIVVWVLPLRFCFLSPEPSTSILVKMSQAGTVMQAQKMVEQLREQAALDRIKVSDSSRDLISYVQQNEAMDPLVNPAENNPFKERNKCILL</sequence>
<comment type="function">
    <text evidence="9">Guanine nucleotide-binding proteins (G proteins) are involved as a modulator or transducer in various transmembrane signaling systems. The beta and gamma chains are required for the GTPase activity, for replacement of GDP by GTP, and for G protein-effector interaction.</text>
</comment>
<protein>
    <recommendedName>
        <fullName evidence="9">Guanine nucleotide-binding protein subunit gamma</fullName>
    </recommendedName>
</protein>
<comment type="subunit">
    <text evidence="9">G proteins are composed of 3 units; alpha, beta and gamma.</text>
</comment>
<dbReference type="SUPFAM" id="SSF48670">
    <property type="entry name" value="Transducin (heterotrimeric G protein), gamma chain"/>
    <property type="match status" value="1"/>
</dbReference>
<dbReference type="PANTHER" id="PTHR13809">
    <property type="entry name" value="GUANINE NUCLEOTIDE-BINDING PROTEIN GAMMA SUBUNIT"/>
    <property type="match status" value="1"/>
</dbReference>
<keyword evidence="3 9" id="KW-1003">Cell membrane</keyword>
<evidence type="ECO:0000256" key="1">
    <source>
        <dbReference type="ARBA" id="ARBA00004342"/>
    </source>
</evidence>
<comment type="similarity">
    <text evidence="2 9">Belongs to the G protein gamma family.</text>
</comment>
<keyword evidence="5 9" id="KW-0472">Membrane</keyword>
<dbReference type="Pfam" id="PF00631">
    <property type="entry name" value="G-gamma"/>
    <property type="match status" value="1"/>
</dbReference>
<dbReference type="InterPro" id="IPR001770">
    <property type="entry name" value="G-protein_gamma"/>
</dbReference>
<feature type="domain" description="G protein gamma" evidence="11">
    <location>
        <begin position="39"/>
        <end position="102"/>
    </location>
</feature>
<organism evidence="12 13">
    <name type="scientific">Geodia barretti</name>
    <name type="common">Barrett's horny sponge</name>
    <dbReference type="NCBI Taxonomy" id="519541"/>
    <lineage>
        <taxon>Eukaryota</taxon>
        <taxon>Metazoa</taxon>
        <taxon>Porifera</taxon>
        <taxon>Demospongiae</taxon>
        <taxon>Heteroscleromorpha</taxon>
        <taxon>Tetractinellida</taxon>
        <taxon>Astrophorina</taxon>
        <taxon>Geodiidae</taxon>
        <taxon>Geodia</taxon>
    </lineage>
</organism>
<keyword evidence="7 9" id="KW-0449">Lipoprotein</keyword>
<keyword evidence="6 9" id="KW-0807">Transducer</keyword>
<feature type="non-terminal residue" evidence="12">
    <location>
        <position position="1"/>
    </location>
</feature>
<evidence type="ECO:0000256" key="6">
    <source>
        <dbReference type="ARBA" id="ARBA00023224"/>
    </source>
</evidence>
<dbReference type="AlphaFoldDB" id="A0AA35T687"/>
<keyword evidence="13" id="KW-1185">Reference proteome</keyword>
<keyword evidence="4" id="KW-0488">Methylation</keyword>
<evidence type="ECO:0000313" key="12">
    <source>
        <dbReference type="EMBL" id="CAI8042049.1"/>
    </source>
</evidence>
<comment type="caution">
    <text evidence="12">The sequence shown here is derived from an EMBL/GenBank/DDBJ whole genome shotgun (WGS) entry which is preliminary data.</text>
</comment>
<dbReference type="GO" id="GO:0007186">
    <property type="term" value="P:G protein-coupled receptor signaling pathway"/>
    <property type="evidence" value="ECO:0007669"/>
    <property type="project" value="InterPro"/>
</dbReference>
<evidence type="ECO:0000256" key="8">
    <source>
        <dbReference type="ARBA" id="ARBA00023289"/>
    </source>
</evidence>
<keyword evidence="8" id="KW-0636">Prenylation</keyword>
<dbReference type="PRINTS" id="PR00321">
    <property type="entry name" value="GPROTEING"/>
</dbReference>
<dbReference type="EMBL" id="CASHTH010003233">
    <property type="protein sequence ID" value="CAI8042049.1"/>
    <property type="molecule type" value="Genomic_DNA"/>
</dbReference>
<dbReference type="PROSITE" id="PS50058">
    <property type="entry name" value="G_PROTEIN_GAMMA"/>
    <property type="match status" value="1"/>
</dbReference>
<evidence type="ECO:0000256" key="5">
    <source>
        <dbReference type="ARBA" id="ARBA00023136"/>
    </source>
</evidence>
<evidence type="ECO:0000256" key="10">
    <source>
        <dbReference type="SAM" id="SignalP"/>
    </source>
</evidence>
<accession>A0AA35T687</accession>
<feature type="signal peptide" evidence="10">
    <location>
        <begin position="1"/>
        <end position="25"/>
    </location>
</feature>
<keyword evidence="10" id="KW-0732">Signal</keyword>
<evidence type="ECO:0000256" key="3">
    <source>
        <dbReference type="ARBA" id="ARBA00022475"/>
    </source>
</evidence>